<dbReference type="SUPFAM" id="SSF56672">
    <property type="entry name" value="DNA/RNA polymerases"/>
    <property type="match status" value="1"/>
</dbReference>
<dbReference type="InterPro" id="IPR036420">
    <property type="entry name" value="BRCT_dom_sf"/>
</dbReference>
<feature type="compositionally biased region" description="Basic and acidic residues" evidence="16">
    <location>
        <begin position="1032"/>
        <end position="1044"/>
    </location>
</feature>
<comment type="function">
    <text evidence="13">Deoxycytidyl transferase involved in DNA repair. Transfers a dCMP residue from dCTP to the 3'-end of a DNA primer in a template-dependent reaction. May assist in the first step in the bypass of abasic lesions by the insertion of a nucleotide opposite the lesion. Required for normal induction of mutations by physical and chemical agents. Involved in mitochondrial DNA mutagenesis.</text>
</comment>
<dbReference type="STRING" id="1196081.A0A364L8B4"/>
<dbReference type="OrthoDB" id="427711at2759"/>
<dbReference type="EMBL" id="MIKG01000017">
    <property type="protein sequence ID" value="RAO71941.1"/>
    <property type="molecule type" value="Genomic_DNA"/>
</dbReference>
<keyword evidence="12 14" id="KW-0539">Nucleus</keyword>
<dbReference type="InterPro" id="IPR017961">
    <property type="entry name" value="DNA_pol_Y-fam_little_finger"/>
</dbReference>
<feature type="region of interest" description="Disordered" evidence="16">
    <location>
        <begin position="880"/>
        <end position="944"/>
    </location>
</feature>
<dbReference type="PROSITE" id="PS50172">
    <property type="entry name" value="BRCT"/>
    <property type="match status" value="1"/>
</dbReference>
<evidence type="ECO:0000256" key="9">
    <source>
        <dbReference type="ARBA" id="ARBA00022842"/>
    </source>
</evidence>
<dbReference type="Gene3D" id="1.20.58.1280">
    <property type="entry name" value="DNA repair protein Rev1, C-terminal domain"/>
    <property type="match status" value="1"/>
</dbReference>
<dbReference type="GeneID" id="63797168"/>
<evidence type="ECO:0000256" key="15">
    <source>
        <dbReference type="PIRSR" id="PIRSR036573-2"/>
    </source>
</evidence>
<dbReference type="InterPro" id="IPR053848">
    <property type="entry name" value="IMS_HHH_1"/>
</dbReference>
<feature type="compositionally biased region" description="Polar residues" evidence="16">
    <location>
        <begin position="932"/>
        <end position="944"/>
    </location>
</feature>
<feature type="region of interest" description="Disordered" evidence="16">
    <location>
        <begin position="210"/>
        <end position="288"/>
    </location>
</feature>
<dbReference type="SMART" id="SM00292">
    <property type="entry name" value="BRCT"/>
    <property type="match status" value="1"/>
</dbReference>
<dbReference type="GO" id="GO:0017125">
    <property type="term" value="F:deoxycytidyl transferase activity"/>
    <property type="evidence" value="ECO:0007669"/>
    <property type="project" value="TreeGrafter"/>
</dbReference>
<dbReference type="GO" id="GO:0070987">
    <property type="term" value="P:error-free translesion synthesis"/>
    <property type="evidence" value="ECO:0007669"/>
    <property type="project" value="TreeGrafter"/>
</dbReference>
<dbReference type="FunFam" id="3.30.70.270:FF:000040">
    <property type="entry name" value="DNA repair protein REV1"/>
    <property type="match status" value="1"/>
</dbReference>
<dbReference type="Proteomes" id="UP000249363">
    <property type="component" value="Unassembled WGS sequence"/>
</dbReference>
<dbReference type="RefSeq" id="XP_040736456.1">
    <property type="nucleotide sequence ID" value="XM_040880705.1"/>
</dbReference>
<dbReference type="GO" id="GO:0046872">
    <property type="term" value="F:metal ion binding"/>
    <property type="evidence" value="ECO:0007669"/>
    <property type="project" value="UniProtKB-KW"/>
</dbReference>
<dbReference type="Gene3D" id="3.40.50.10190">
    <property type="entry name" value="BRCT domain"/>
    <property type="match status" value="1"/>
</dbReference>
<dbReference type="InterPro" id="IPR012112">
    <property type="entry name" value="REV1"/>
</dbReference>
<keyword evidence="6 14" id="KW-0548">Nucleotidyltransferase</keyword>
<feature type="binding site" evidence="15">
    <location>
        <position position="463"/>
    </location>
    <ligand>
        <name>Mg(2+)</name>
        <dbReference type="ChEBI" id="CHEBI:18420"/>
        <label>1</label>
    </ligand>
</feature>
<dbReference type="GO" id="GO:0003684">
    <property type="term" value="F:damaged DNA binding"/>
    <property type="evidence" value="ECO:0007669"/>
    <property type="project" value="UniProtKB-UniRule"/>
</dbReference>
<dbReference type="SUPFAM" id="SSF52113">
    <property type="entry name" value="BRCT domain"/>
    <property type="match status" value="1"/>
</dbReference>
<dbReference type="InterPro" id="IPR025527">
    <property type="entry name" value="HUWE1/Rev1_UBM"/>
</dbReference>
<keyword evidence="10 14" id="KW-0238">DNA-binding</keyword>
<evidence type="ECO:0000256" key="8">
    <source>
        <dbReference type="ARBA" id="ARBA00022763"/>
    </source>
</evidence>
<reference evidence="19 20" key="1">
    <citation type="journal article" date="2017" name="Biotechnol. Biofuels">
        <title>Differential beta-glucosidase expression as a function of carbon source availability in Talaromyces amestolkiae: a genomic and proteomic approach.</title>
        <authorList>
            <person name="de Eugenio L.I."/>
            <person name="Mendez-Liter J.A."/>
            <person name="Nieto-Dominguez M."/>
            <person name="Alonso L."/>
            <person name="Gil-Munoz J."/>
            <person name="Barriuso J."/>
            <person name="Prieto A."/>
            <person name="Martinez M.J."/>
        </authorList>
    </citation>
    <scope>NUCLEOTIDE SEQUENCE [LARGE SCALE GENOMIC DNA]</scope>
    <source>
        <strain evidence="19 20">CIB</strain>
    </source>
</reference>
<dbReference type="GO" id="GO:0006281">
    <property type="term" value="P:DNA repair"/>
    <property type="evidence" value="ECO:0007669"/>
    <property type="project" value="UniProtKB-KW"/>
</dbReference>
<evidence type="ECO:0000313" key="19">
    <source>
        <dbReference type="EMBL" id="RAO71941.1"/>
    </source>
</evidence>
<accession>A0A364L8B4</accession>
<comment type="similarity">
    <text evidence="2 14">Belongs to the DNA polymerase type-Y family.</text>
</comment>
<evidence type="ECO:0000259" key="17">
    <source>
        <dbReference type="PROSITE" id="PS50172"/>
    </source>
</evidence>
<keyword evidence="8 14" id="KW-0227">DNA damage</keyword>
<feature type="compositionally biased region" description="Pro residues" evidence="16">
    <location>
        <begin position="895"/>
        <end position="904"/>
    </location>
</feature>
<evidence type="ECO:0000259" key="18">
    <source>
        <dbReference type="PROSITE" id="PS50173"/>
    </source>
</evidence>
<dbReference type="GO" id="GO:0042276">
    <property type="term" value="P:error-prone translesion synthesis"/>
    <property type="evidence" value="ECO:0007669"/>
    <property type="project" value="InterPro"/>
</dbReference>
<evidence type="ECO:0000256" key="3">
    <source>
        <dbReference type="ARBA" id="ARBA00020399"/>
    </source>
</evidence>
<protein>
    <recommendedName>
        <fullName evidence="3 14">DNA repair protein REV1</fullName>
        <ecNumber evidence="14">2.7.7.-</ecNumber>
    </recommendedName>
</protein>
<dbReference type="InterPro" id="IPR001357">
    <property type="entry name" value="BRCT_dom"/>
</dbReference>
<dbReference type="CDD" id="cd17719">
    <property type="entry name" value="BRCT_Rev1"/>
    <property type="match status" value="1"/>
</dbReference>
<keyword evidence="9 15" id="KW-0460">Magnesium</keyword>
<comment type="caution">
    <text evidence="19">The sequence shown here is derived from an EMBL/GenBank/DDBJ whole genome shotgun (WGS) entry which is preliminary data.</text>
</comment>
<dbReference type="InterPro" id="IPR001126">
    <property type="entry name" value="UmuC"/>
</dbReference>
<feature type="binding site" evidence="15">
    <location>
        <position position="367"/>
    </location>
    <ligand>
        <name>Mg(2+)</name>
        <dbReference type="ChEBI" id="CHEBI:18420"/>
        <label>1</label>
    </ligand>
</feature>
<evidence type="ECO:0000256" key="7">
    <source>
        <dbReference type="ARBA" id="ARBA00022723"/>
    </source>
</evidence>
<evidence type="ECO:0000313" key="20">
    <source>
        <dbReference type="Proteomes" id="UP000249363"/>
    </source>
</evidence>
<dbReference type="InterPro" id="IPR043128">
    <property type="entry name" value="Rev_trsase/Diguanyl_cyclase"/>
</dbReference>
<feature type="domain" description="UmuC" evidence="18">
    <location>
        <begin position="363"/>
        <end position="562"/>
    </location>
</feature>
<dbReference type="Pfam" id="PF21999">
    <property type="entry name" value="IMS_HHH_1"/>
    <property type="match status" value="1"/>
</dbReference>
<dbReference type="Gene3D" id="3.30.1490.100">
    <property type="entry name" value="DNA polymerase, Y-family, little finger domain"/>
    <property type="match status" value="1"/>
</dbReference>
<keyword evidence="11 14" id="KW-0234">DNA repair</keyword>
<dbReference type="Gene3D" id="3.30.70.270">
    <property type="match status" value="1"/>
</dbReference>
<evidence type="ECO:0000256" key="1">
    <source>
        <dbReference type="ARBA" id="ARBA00004123"/>
    </source>
</evidence>
<comment type="subcellular location">
    <subcellularLocation>
        <location evidence="1 14">Nucleus</location>
    </subcellularLocation>
</comment>
<dbReference type="CDD" id="cd01701">
    <property type="entry name" value="PolY_Rev1"/>
    <property type="match status" value="1"/>
</dbReference>
<dbReference type="PANTHER" id="PTHR45990">
    <property type="entry name" value="DNA REPAIR PROTEIN REV1"/>
    <property type="match status" value="1"/>
</dbReference>
<feature type="region of interest" description="Disordered" evidence="16">
    <location>
        <begin position="997"/>
        <end position="1048"/>
    </location>
</feature>
<evidence type="ECO:0000256" key="11">
    <source>
        <dbReference type="ARBA" id="ARBA00023204"/>
    </source>
</evidence>
<dbReference type="Pfam" id="PF16589">
    <property type="entry name" value="BRCT_2"/>
    <property type="match status" value="1"/>
</dbReference>
<feature type="domain" description="BRCT" evidence="17">
    <location>
        <begin position="61"/>
        <end position="149"/>
    </location>
</feature>
<evidence type="ECO:0000256" key="2">
    <source>
        <dbReference type="ARBA" id="ARBA00010945"/>
    </source>
</evidence>
<dbReference type="AlphaFoldDB" id="A0A364L8B4"/>
<evidence type="ECO:0000256" key="12">
    <source>
        <dbReference type="ARBA" id="ARBA00023242"/>
    </source>
</evidence>
<keyword evidence="7 15" id="KW-0479">Metal-binding</keyword>
<dbReference type="InterPro" id="IPR036775">
    <property type="entry name" value="DNA_pol_Y-fam_lit_finger_sf"/>
</dbReference>
<dbReference type="Pfam" id="PF14377">
    <property type="entry name" value="UBM"/>
    <property type="match status" value="3"/>
</dbReference>
<dbReference type="FunFam" id="3.40.50.10190:FF:000011">
    <property type="entry name" value="DNA repair protein REV1"/>
    <property type="match status" value="1"/>
</dbReference>
<dbReference type="FunFam" id="3.30.1490.100:FF:000001">
    <property type="entry name" value="DNA repair protein REV1"/>
    <property type="match status" value="1"/>
</dbReference>
<dbReference type="InterPro" id="IPR031991">
    <property type="entry name" value="Rev1_C"/>
</dbReference>
<name>A0A364L8B4_TALAM</name>
<sequence>MGSRLQANSDLVRKRIQSHTFDDDKGDEYEGSAFGGFDEYFRRKKLKLQNRDAHIRASSENKPPIFRGVVAHVNGYTQPSLNDLHHLIVSHGGGFLQYLDGKTSATHIIASSLTPKKREEFRRYRIVKPAWVVDSVKAGRLLPWDNYRVVDEGVSQKVLRFDNGALQTQTNDFERSYKDQTENSWYNSHFGDANHNEDVVASPVKENLDITSSIPNSNADTDYGDFPSLGSPVTTKGPPADQNLLPVEESATPVEDPDESDGNQKAPEGAQDSVDAQPVRDSIPVKPGMSSEEYNALLLSDPRMRKSSVVNPDFLHQYYRESRLHHLSTWKAELKAKLQAITQEKYESNKNIKQRVPGARRYILHVDFDSFFAAVSIHKHHPELIDKPVAIAHGTGSGSEIASCNYPARAFGIKNGMWMKGALDKCPELKVLPYDFPAYEEASRQFYDCILAVDGVVQSVSIDEALIDVTMQCLQAGGSDGRGISEGSLYREQAKAEDIATALRHATREKTGCAVSVGIGGNILQAKVALRKAKPAGQYQLKPEEVLDFIGNLTVQDLPGVAYSLGGKLEEIGVKFVKDMRDLTRERLISHLGPKTGAKLWDYARGIDKTEVGAQTMRKSVSAEINWGIRFTNQTQAEEFVQSLSEELHRRLVENLVKGKQLTLRVMRRSADAPLEPVKHLGHGKCDTFNKSVLLGVATNASDIIGKEAIAMLRSFGFTPGDLRGLGVQMTKLEPVKSTSGGLLESSQRQLNFKASPAAKRTINMTDPDLLESPHKGDGASIDAVDTLDNRPTFDSSLKPLNVLGTQFIMPTQPDPKVVAELPPDIRSMLVRKSKEPRETSPSPAPKPRVSTEDLPSQSQIDPDILKALPEDIRSEIIGYYGQPSNDSLPGSPQRLPPSPPPPSRTVRAAPILKRSTTPVKKRRGRPPKSLANASKPMSSSNLMQSSFNFSRPRTAEPETIDRSLPVQHTETTSEISDDFLAALPEDIRAEVLEQHRQERMRQRSNLVAPASRKLAVPRPGTPAESSTAPTTEKRIQLSPRPERPTFTSKKLSALPDLREAITAWYSAFATEAPFVEDVKALALYLKRVVLEERDIEKAVSVAEWLTWLVRNDAEKTDGTASTMEQTQSSQAETTWNEALNIVHRSVAAAVEERGLPPPEFSA</sequence>
<dbReference type="GO" id="GO:0003887">
    <property type="term" value="F:DNA-directed DNA polymerase activity"/>
    <property type="evidence" value="ECO:0007669"/>
    <property type="project" value="InterPro"/>
</dbReference>
<keyword evidence="4 14" id="KW-0237">DNA synthesis</keyword>
<organism evidence="19 20">
    <name type="scientific">Talaromyces amestolkiae</name>
    <dbReference type="NCBI Taxonomy" id="1196081"/>
    <lineage>
        <taxon>Eukaryota</taxon>
        <taxon>Fungi</taxon>
        <taxon>Dikarya</taxon>
        <taxon>Ascomycota</taxon>
        <taxon>Pezizomycotina</taxon>
        <taxon>Eurotiomycetes</taxon>
        <taxon>Eurotiomycetidae</taxon>
        <taxon>Eurotiales</taxon>
        <taxon>Trichocomaceae</taxon>
        <taxon>Talaromyces</taxon>
        <taxon>Talaromyces sect. Talaromyces</taxon>
    </lineage>
</organism>
<dbReference type="Pfam" id="PF11799">
    <property type="entry name" value="IMS_C"/>
    <property type="match status" value="1"/>
</dbReference>
<gene>
    <name evidence="19" type="ORF">BHQ10_007953</name>
</gene>
<dbReference type="Gene3D" id="6.10.250.1630">
    <property type="match status" value="1"/>
</dbReference>
<dbReference type="PANTHER" id="PTHR45990:SF1">
    <property type="entry name" value="DNA REPAIR PROTEIN REV1"/>
    <property type="match status" value="1"/>
</dbReference>
<evidence type="ECO:0000256" key="16">
    <source>
        <dbReference type="SAM" id="MobiDB-lite"/>
    </source>
</evidence>
<feature type="region of interest" description="Disordered" evidence="16">
    <location>
        <begin position="830"/>
        <end position="862"/>
    </location>
</feature>
<dbReference type="InterPro" id="IPR038401">
    <property type="entry name" value="Rev1_C_sf"/>
</dbReference>
<evidence type="ECO:0000256" key="4">
    <source>
        <dbReference type="ARBA" id="ARBA00022634"/>
    </source>
</evidence>
<dbReference type="Gene3D" id="1.10.150.20">
    <property type="entry name" value="5' to 3' exonuclease, C-terminal subdomain"/>
    <property type="match status" value="1"/>
</dbReference>
<evidence type="ECO:0000256" key="6">
    <source>
        <dbReference type="ARBA" id="ARBA00022695"/>
    </source>
</evidence>
<dbReference type="Pfam" id="PF00817">
    <property type="entry name" value="IMS"/>
    <property type="match status" value="1"/>
</dbReference>
<dbReference type="EC" id="2.7.7.-" evidence="14"/>
<evidence type="ECO:0000256" key="14">
    <source>
        <dbReference type="PIRNR" id="PIRNR036573"/>
    </source>
</evidence>
<dbReference type="Gene3D" id="3.40.1170.60">
    <property type="match status" value="1"/>
</dbReference>
<proteinExistence type="inferred from homology"/>
<dbReference type="GO" id="GO:0005634">
    <property type="term" value="C:nucleus"/>
    <property type="evidence" value="ECO:0007669"/>
    <property type="project" value="UniProtKB-SubCell"/>
</dbReference>
<dbReference type="Gene3D" id="6.10.250.1490">
    <property type="match status" value="1"/>
</dbReference>
<keyword evidence="20" id="KW-1185">Reference proteome</keyword>
<comment type="cofactor">
    <cofactor evidence="15">
        <name>Mg(2+)</name>
        <dbReference type="ChEBI" id="CHEBI:18420"/>
    </cofactor>
    <text evidence="15">Binds 2 magnesium ions.</text>
</comment>
<feature type="binding site" evidence="15">
    <location>
        <position position="464"/>
    </location>
    <ligand>
        <name>Mg(2+)</name>
        <dbReference type="ChEBI" id="CHEBI:18420"/>
        <label>1</label>
    </ligand>
</feature>
<keyword evidence="5 14" id="KW-0808">Transferase</keyword>
<dbReference type="PIRSF" id="PIRSF036573">
    <property type="entry name" value="REV1"/>
    <property type="match status" value="1"/>
</dbReference>
<dbReference type="InterPro" id="IPR043502">
    <property type="entry name" value="DNA/RNA_pol_sf"/>
</dbReference>
<dbReference type="SUPFAM" id="SSF100879">
    <property type="entry name" value="Lesion bypass DNA polymerase (Y-family), little finger domain"/>
    <property type="match status" value="1"/>
</dbReference>
<dbReference type="PROSITE" id="PS50173">
    <property type="entry name" value="UMUC"/>
    <property type="match status" value="1"/>
</dbReference>
<feature type="compositionally biased region" description="Polar residues" evidence="16">
    <location>
        <begin position="210"/>
        <end position="220"/>
    </location>
</feature>
<evidence type="ECO:0000256" key="5">
    <source>
        <dbReference type="ARBA" id="ARBA00022679"/>
    </source>
</evidence>
<evidence type="ECO:0000256" key="10">
    <source>
        <dbReference type="ARBA" id="ARBA00023125"/>
    </source>
</evidence>
<evidence type="ECO:0000256" key="13">
    <source>
        <dbReference type="ARBA" id="ARBA00058985"/>
    </source>
</evidence>
<dbReference type="Pfam" id="PF16727">
    <property type="entry name" value="REV1_C"/>
    <property type="match status" value="1"/>
</dbReference>